<evidence type="ECO:0000313" key="2">
    <source>
        <dbReference type="Proteomes" id="UP000034849"/>
    </source>
</evidence>
<dbReference type="EMBL" id="LBSX01000008">
    <property type="protein sequence ID" value="KKQ27586.1"/>
    <property type="molecule type" value="Genomic_DNA"/>
</dbReference>
<protein>
    <submittedName>
        <fullName evidence="1">Uncharacterized protein</fullName>
    </submittedName>
</protein>
<organism evidence="1 2">
    <name type="scientific">Candidatus Magasanikbacteria bacterium GW2011_GWC2_37_14</name>
    <dbReference type="NCBI Taxonomy" id="1619046"/>
    <lineage>
        <taxon>Bacteria</taxon>
        <taxon>Candidatus Magasanikiibacteriota</taxon>
    </lineage>
</organism>
<name>A0A0G0JHL5_9BACT</name>
<reference evidence="1 2" key="1">
    <citation type="journal article" date="2015" name="Nature">
        <title>rRNA introns, odd ribosomes, and small enigmatic genomes across a large radiation of phyla.</title>
        <authorList>
            <person name="Brown C.T."/>
            <person name="Hug L.A."/>
            <person name="Thomas B.C."/>
            <person name="Sharon I."/>
            <person name="Castelle C.J."/>
            <person name="Singh A."/>
            <person name="Wilkins M.J."/>
            <person name="Williams K.H."/>
            <person name="Banfield J.F."/>
        </authorList>
    </citation>
    <scope>NUCLEOTIDE SEQUENCE [LARGE SCALE GENOMIC DNA]</scope>
</reference>
<sequence length="106" mass="11964">MPSVLVVREEDLKRCPKAFRDYVSEFFARYMIWGVRVRYAATYSFEPSGGYRKGHAPSHSVELARFTEGLAGQSLNSWMNQAARQDIVLHIPVGQHASGSSWADDD</sequence>
<proteinExistence type="predicted"/>
<dbReference type="AlphaFoldDB" id="A0A0G0JHL5"/>
<gene>
    <name evidence="1" type="ORF">US42_C0008G0099</name>
</gene>
<comment type="caution">
    <text evidence="1">The sequence shown here is derived from an EMBL/GenBank/DDBJ whole genome shotgun (WGS) entry which is preliminary data.</text>
</comment>
<evidence type="ECO:0000313" key="1">
    <source>
        <dbReference type="EMBL" id="KKQ27586.1"/>
    </source>
</evidence>
<dbReference type="Proteomes" id="UP000034849">
    <property type="component" value="Unassembled WGS sequence"/>
</dbReference>
<accession>A0A0G0JHL5</accession>